<protein>
    <submittedName>
        <fullName evidence="1">Uncharacterized protein</fullName>
    </submittedName>
</protein>
<sequence length="250" mass="27281">SATAQGAIDITYNLALATYLNQIGMVRRPTFQRTGATELTLAGGCAYEINGRIVSTSEDITYTVTGLSASAEEWQYLYIKAGTSGELTAADLMNSTEAPTWDKQRRGWYNASGDRCIFAFFNTGNGVVLDFTDGGRGLIYLESEQPTNVINTDVDTSWVTVQLLLPVFAQEAFVFFYAYGSGETKTYYWRRYGNTGNGSYLFQQVSGAAEILRGCVQSDAQGRGQIRSNVAGTNFVSVVQVGYTLPLRGI</sequence>
<name>A0A6P1Z9L4_9BACT</name>
<accession>A0A6P1Z9L4</accession>
<dbReference type="RefSeq" id="WP_167512668.1">
    <property type="nucleotide sequence ID" value="NZ_QMIF01000036.1"/>
</dbReference>
<evidence type="ECO:0000313" key="2">
    <source>
        <dbReference type="Proteomes" id="UP000434052"/>
    </source>
</evidence>
<dbReference type="AlphaFoldDB" id="A0A6P1Z9L4"/>
<reference evidence="1 2" key="1">
    <citation type="submission" date="2018-06" db="EMBL/GenBank/DDBJ databases">
        <title>Complete genome of Desulfovibrio marinus P48SEP.</title>
        <authorList>
            <person name="Crispim J.S."/>
            <person name="Vidigal P.M.P."/>
            <person name="Silva L.C.F."/>
            <person name="Araujo L.C."/>
            <person name="Laguardia C.N."/>
            <person name="Dias R.S."/>
            <person name="Sousa M.P."/>
            <person name="Paula S.O."/>
            <person name="Silva C."/>
        </authorList>
    </citation>
    <scope>NUCLEOTIDE SEQUENCE [LARGE SCALE GENOMIC DNA]</scope>
    <source>
        <strain evidence="1 2">P48SEP</strain>
    </source>
</reference>
<gene>
    <name evidence="1" type="ORF">DQK91_21820</name>
</gene>
<dbReference type="EMBL" id="QMIF01000036">
    <property type="protein sequence ID" value="TVM29956.1"/>
    <property type="molecule type" value="Genomic_DNA"/>
</dbReference>
<proteinExistence type="predicted"/>
<organism evidence="1 2">
    <name type="scientific">Oceanidesulfovibrio marinus</name>
    <dbReference type="NCBI Taxonomy" id="370038"/>
    <lineage>
        <taxon>Bacteria</taxon>
        <taxon>Pseudomonadati</taxon>
        <taxon>Thermodesulfobacteriota</taxon>
        <taxon>Desulfovibrionia</taxon>
        <taxon>Desulfovibrionales</taxon>
        <taxon>Desulfovibrionaceae</taxon>
        <taxon>Oceanidesulfovibrio</taxon>
    </lineage>
</organism>
<feature type="non-terminal residue" evidence="1">
    <location>
        <position position="1"/>
    </location>
</feature>
<evidence type="ECO:0000313" key="1">
    <source>
        <dbReference type="EMBL" id="TVM29956.1"/>
    </source>
</evidence>
<comment type="caution">
    <text evidence="1">The sequence shown here is derived from an EMBL/GenBank/DDBJ whole genome shotgun (WGS) entry which is preliminary data.</text>
</comment>
<dbReference type="Proteomes" id="UP000434052">
    <property type="component" value="Unassembled WGS sequence"/>
</dbReference>